<feature type="domain" description="Glucose-methanol-choline oxidoreductase N-terminal" evidence="12">
    <location>
        <begin position="210"/>
        <end position="420"/>
    </location>
</feature>
<keyword evidence="8" id="KW-0274">FAD</keyword>
<dbReference type="EMBL" id="VBUU01000021">
    <property type="protein sequence ID" value="TLG05367.1"/>
    <property type="molecule type" value="Genomic_DNA"/>
</dbReference>
<evidence type="ECO:0000256" key="10">
    <source>
        <dbReference type="ARBA" id="ARBA00023002"/>
    </source>
</evidence>
<dbReference type="GO" id="GO:0071949">
    <property type="term" value="F:FAD binding"/>
    <property type="evidence" value="ECO:0007669"/>
    <property type="project" value="InterPro"/>
</dbReference>
<keyword evidence="7" id="KW-0812">Transmembrane</keyword>
<name>A0A5R8PBC0_9NOCA</name>
<dbReference type="RefSeq" id="WP_138457389.1">
    <property type="nucleotide sequence ID" value="NZ_VBUU01000021.1"/>
</dbReference>
<keyword evidence="6" id="KW-0285">Flavoprotein</keyword>
<keyword evidence="9" id="KW-1133">Transmembrane helix</keyword>
<evidence type="ECO:0000256" key="9">
    <source>
        <dbReference type="ARBA" id="ARBA00022989"/>
    </source>
</evidence>
<evidence type="ECO:0000256" key="8">
    <source>
        <dbReference type="ARBA" id="ARBA00022827"/>
    </source>
</evidence>
<evidence type="ECO:0000256" key="4">
    <source>
        <dbReference type="ARBA" id="ARBA00010790"/>
    </source>
</evidence>
<evidence type="ECO:0000313" key="15">
    <source>
        <dbReference type="EMBL" id="TLG05367.1"/>
    </source>
</evidence>
<keyword evidence="11" id="KW-0472">Membrane</keyword>
<dbReference type="InterPro" id="IPR012400">
    <property type="entry name" value="Long_Oxdase"/>
</dbReference>
<dbReference type="EC" id="1.1.3.20" evidence="5"/>
<dbReference type="GO" id="GO:0016020">
    <property type="term" value="C:membrane"/>
    <property type="evidence" value="ECO:0007669"/>
    <property type="project" value="UniProtKB-SubCell"/>
</dbReference>
<dbReference type="AlphaFoldDB" id="A0A5R8PBC0"/>
<protein>
    <recommendedName>
        <fullName evidence="5">long-chain-alcohol oxidase</fullName>
        <ecNumber evidence="5">1.1.3.20</ecNumber>
    </recommendedName>
</protein>
<evidence type="ECO:0000256" key="11">
    <source>
        <dbReference type="ARBA" id="ARBA00023136"/>
    </source>
</evidence>
<dbReference type="PANTHER" id="PTHR46056">
    <property type="entry name" value="LONG-CHAIN-ALCOHOL OXIDASE"/>
    <property type="match status" value="1"/>
</dbReference>
<comment type="subcellular location">
    <subcellularLocation>
        <location evidence="3">Membrane</location>
    </subcellularLocation>
</comment>
<dbReference type="PANTHER" id="PTHR46056:SF12">
    <property type="entry name" value="LONG-CHAIN-ALCOHOL OXIDASE"/>
    <property type="match status" value="1"/>
</dbReference>
<evidence type="ECO:0000259" key="13">
    <source>
        <dbReference type="Pfam" id="PF01494"/>
    </source>
</evidence>
<dbReference type="SUPFAM" id="SSF51905">
    <property type="entry name" value="FAD/NAD(P)-binding domain"/>
    <property type="match status" value="1"/>
</dbReference>
<evidence type="ECO:0000259" key="14">
    <source>
        <dbReference type="Pfam" id="PF05199"/>
    </source>
</evidence>
<dbReference type="Gene3D" id="3.50.50.60">
    <property type="entry name" value="FAD/NAD(P)-binding domain"/>
    <property type="match status" value="2"/>
</dbReference>
<gene>
    <name evidence="15" type="ORF">FEK35_19620</name>
</gene>
<evidence type="ECO:0000256" key="2">
    <source>
        <dbReference type="ARBA" id="ARBA00003842"/>
    </source>
</evidence>
<proteinExistence type="inferred from homology"/>
<evidence type="ECO:0000256" key="5">
    <source>
        <dbReference type="ARBA" id="ARBA00013125"/>
    </source>
</evidence>
<evidence type="ECO:0000256" key="1">
    <source>
        <dbReference type="ARBA" id="ARBA00000920"/>
    </source>
</evidence>
<dbReference type="InterPro" id="IPR002938">
    <property type="entry name" value="FAD-bd"/>
</dbReference>
<dbReference type="PIRSF" id="PIRSF028937">
    <property type="entry name" value="Lg_Ch_AO"/>
    <property type="match status" value="1"/>
</dbReference>
<dbReference type="InterPro" id="IPR036188">
    <property type="entry name" value="FAD/NAD-bd_sf"/>
</dbReference>
<organism evidence="15 16">
    <name type="scientific">Nocardia cyriacigeorgica</name>
    <dbReference type="NCBI Taxonomy" id="135487"/>
    <lineage>
        <taxon>Bacteria</taxon>
        <taxon>Bacillati</taxon>
        <taxon>Actinomycetota</taxon>
        <taxon>Actinomycetes</taxon>
        <taxon>Mycobacteriales</taxon>
        <taxon>Nocardiaceae</taxon>
        <taxon>Nocardia</taxon>
    </lineage>
</organism>
<dbReference type="InterPro" id="IPR007867">
    <property type="entry name" value="GMC_OxRtase_C"/>
</dbReference>
<dbReference type="GO" id="GO:0046577">
    <property type="term" value="F:long-chain-alcohol oxidase activity"/>
    <property type="evidence" value="ECO:0007669"/>
    <property type="project" value="UniProtKB-EC"/>
</dbReference>
<sequence>MEPTARQRAALDLICDTFAPGDGRELPSASELGAVDTVLRMLERNPRDAETKQLMTLLNLWDSRAFGLLTGSGPRRFSSLSQQQREQALLRLGDSRFAVKRTLFHALKSAALLAYNVTPGPTGANPLWKQMGYPDPPGPRAAAADPALAPLRPTEPTTLTCDVVIVGSGAGGGTAAAVLAEAGLDVVVLERGEYYDDRDFGTGERDGLLRLYAPGPQSTTEGQLTLAAGSCLGGGTVVNWSTSLPTPDDVRAEWSELGVPQFTATEFDDALTAVQRRLGVNRDRSPLSARDAVLERGATALGWDVDTLPRNVSDACDAGVDCGSCGYGCRLGAKQSVTKTWLQDAAARGARLVVDANVRTVEVKNGRAEGVTAETGSGIRIDVRARAVVVAAGAIQTPALLRRSGLRDDSIGRYLRLHPAAAVYGVFDEEIRPWEGGLQARICRHDQNLDGRGYGVIYETGPVQPGLAVGFMNWRGAATHRARMLELAHTGVVGVITRDRDHGRVTIDRSGEAKVSYRLSDYDRAHLRTGIAGAAKILEAAGARRIFSGHQAGVSYEPGVRGSHAEFVAAGDAAGYGPGQCAMAALHIMGSARMGGSRENSATDPDGATWEVPNIVVADAACFPTSSGVNPMVTIEAIAYMNAKRLAARLV</sequence>
<comment type="function">
    <text evidence="2">Long-chain fatty alcohol oxidase involved in the omega-oxidation pathway of lipid degradation.</text>
</comment>
<dbReference type="Pfam" id="PF05199">
    <property type="entry name" value="GMC_oxred_C"/>
    <property type="match status" value="1"/>
</dbReference>
<keyword evidence="10" id="KW-0560">Oxidoreductase</keyword>
<feature type="domain" description="FAD-binding" evidence="13">
    <location>
        <begin position="161"/>
        <end position="192"/>
    </location>
</feature>
<evidence type="ECO:0000256" key="6">
    <source>
        <dbReference type="ARBA" id="ARBA00022630"/>
    </source>
</evidence>
<dbReference type="Pfam" id="PF13618">
    <property type="entry name" value="Gluconate_2-dh3"/>
    <property type="match status" value="1"/>
</dbReference>
<dbReference type="Pfam" id="PF00732">
    <property type="entry name" value="GMC_oxred_N"/>
    <property type="match status" value="1"/>
</dbReference>
<feature type="domain" description="Glucose-methanol-choline oxidoreductase C-terminal" evidence="14">
    <location>
        <begin position="501"/>
        <end position="639"/>
    </location>
</feature>
<evidence type="ECO:0000259" key="12">
    <source>
        <dbReference type="Pfam" id="PF00732"/>
    </source>
</evidence>
<comment type="catalytic activity">
    <reaction evidence="1">
        <text>a long-chain primary fatty alcohol + O2 = a long-chain fatty aldehyde + H2O2</text>
        <dbReference type="Rhea" id="RHEA:22756"/>
        <dbReference type="ChEBI" id="CHEBI:15379"/>
        <dbReference type="ChEBI" id="CHEBI:16240"/>
        <dbReference type="ChEBI" id="CHEBI:17176"/>
        <dbReference type="ChEBI" id="CHEBI:77396"/>
        <dbReference type="EC" id="1.1.3.20"/>
    </reaction>
</comment>
<dbReference type="Proteomes" id="UP000308349">
    <property type="component" value="Unassembled WGS sequence"/>
</dbReference>
<dbReference type="InterPro" id="IPR000172">
    <property type="entry name" value="GMC_OxRdtase_N"/>
</dbReference>
<comment type="caution">
    <text evidence="15">The sequence shown here is derived from an EMBL/GenBank/DDBJ whole genome shotgun (WGS) entry which is preliminary data.</text>
</comment>
<dbReference type="Pfam" id="PF01494">
    <property type="entry name" value="FAD_binding_3"/>
    <property type="match status" value="1"/>
</dbReference>
<comment type="similarity">
    <text evidence="4">Belongs to the GMC oxidoreductase family.</text>
</comment>
<evidence type="ECO:0000256" key="3">
    <source>
        <dbReference type="ARBA" id="ARBA00004370"/>
    </source>
</evidence>
<accession>A0A5R8PBC0</accession>
<reference evidence="15 16" key="1">
    <citation type="submission" date="2019-05" db="EMBL/GenBank/DDBJ databases">
        <title>Genomes sequences of two Nocardia cyriacigeorgica environmental isolates, type strains Nocardia asteroides ATCC 19247 and Nocardia cyriacigeorgica DSM 44484.</title>
        <authorList>
            <person name="Vautrin F."/>
            <person name="Bergeron E."/>
            <person name="Dubost A."/>
            <person name="Abrouk D."/>
            <person name="Rodriguez Nava V."/>
            <person name="Pujic P."/>
        </authorList>
    </citation>
    <scope>NUCLEOTIDE SEQUENCE [LARGE SCALE GENOMIC DNA]</scope>
    <source>
        <strain evidence="15 16">EML 1456</strain>
    </source>
</reference>
<dbReference type="OrthoDB" id="9798604at2"/>
<evidence type="ECO:0000313" key="16">
    <source>
        <dbReference type="Proteomes" id="UP000308349"/>
    </source>
</evidence>
<dbReference type="InterPro" id="IPR027056">
    <property type="entry name" value="Gluconate_2DH_su3"/>
</dbReference>
<evidence type="ECO:0000256" key="7">
    <source>
        <dbReference type="ARBA" id="ARBA00022692"/>
    </source>
</evidence>